<dbReference type="GO" id="GO:0051087">
    <property type="term" value="F:protein-folding chaperone binding"/>
    <property type="evidence" value="ECO:0007669"/>
    <property type="project" value="InterPro"/>
</dbReference>
<dbReference type="SUPFAM" id="SSF58014">
    <property type="entry name" value="Coiled-coil domain of nucleotide exchange factor GrpE"/>
    <property type="match status" value="1"/>
</dbReference>
<dbReference type="PANTHER" id="PTHR21237:SF23">
    <property type="entry name" value="GRPE PROTEIN HOMOLOG, MITOCHONDRIAL"/>
    <property type="match status" value="1"/>
</dbReference>
<dbReference type="PRINTS" id="PR00773">
    <property type="entry name" value="GRPEPROTEIN"/>
</dbReference>
<evidence type="ECO:0000313" key="8">
    <source>
        <dbReference type="EMBL" id="OIQ81347.1"/>
    </source>
</evidence>
<name>A0A1J5QV44_9ZZZZ</name>
<gene>
    <name evidence="8" type="primary">grpE_10</name>
    <name evidence="8" type="ORF">GALL_368850</name>
</gene>
<evidence type="ECO:0000256" key="3">
    <source>
        <dbReference type="ARBA" id="ARBA00011738"/>
    </source>
</evidence>
<comment type="similarity">
    <text evidence="2">Belongs to the GrpE family.</text>
</comment>
<evidence type="ECO:0000256" key="4">
    <source>
        <dbReference type="ARBA" id="ARBA00022490"/>
    </source>
</evidence>
<dbReference type="InterPro" id="IPR013805">
    <property type="entry name" value="GrpE_CC"/>
</dbReference>
<proteinExistence type="inferred from homology"/>
<protein>
    <submittedName>
        <fullName evidence="8">Protein GrpE</fullName>
    </submittedName>
</protein>
<dbReference type="FunFam" id="2.30.22.10:FF:000001">
    <property type="entry name" value="Protein GrpE"/>
    <property type="match status" value="1"/>
</dbReference>
<dbReference type="CDD" id="cd00446">
    <property type="entry name" value="GrpE"/>
    <property type="match status" value="1"/>
</dbReference>
<accession>A0A1J5QV44</accession>
<evidence type="ECO:0000256" key="6">
    <source>
        <dbReference type="ARBA" id="ARBA00023186"/>
    </source>
</evidence>
<keyword evidence="5" id="KW-0346">Stress response</keyword>
<evidence type="ECO:0000256" key="5">
    <source>
        <dbReference type="ARBA" id="ARBA00023016"/>
    </source>
</evidence>
<dbReference type="InterPro" id="IPR009012">
    <property type="entry name" value="GrpE_head"/>
</dbReference>
<dbReference type="Pfam" id="PF01025">
    <property type="entry name" value="GrpE"/>
    <property type="match status" value="1"/>
</dbReference>
<dbReference type="Gene3D" id="3.90.20.20">
    <property type="match status" value="1"/>
</dbReference>
<dbReference type="SUPFAM" id="SSF51064">
    <property type="entry name" value="Head domain of nucleotide exchange factor GrpE"/>
    <property type="match status" value="1"/>
</dbReference>
<dbReference type="AlphaFoldDB" id="A0A1J5QV44"/>
<comment type="subunit">
    <text evidence="3">Homodimer.</text>
</comment>
<organism evidence="8">
    <name type="scientific">mine drainage metagenome</name>
    <dbReference type="NCBI Taxonomy" id="410659"/>
    <lineage>
        <taxon>unclassified sequences</taxon>
        <taxon>metagenomes</taxon>
        <taxon>ecological metagenomes</taxon>
    </lineage>
</organism>
<reference evidence="8" key="1">
    <citation type="submission" date="2016-10" db="EMBL/GenBank/DDBJ databases">
        <title>Sequence of Gallionella enrichment culture.</title>
        <authorList>
            <person name="Poehlein A."/>
            <person name="Muehling M."/>
            <person name="Daniel R."/>
        </authorList>
    </citation>
    <scope>NUCLEOTIDE SEQUENCE</scope>
</reference>
<evidence type="ECO:0000256" key="2">
    <source>
        <dbReference type="ARBA" id="ARBA00009054"/>
    </source>
</evidence>
<dbReference type="PANTHER" id="PTHR21237">
    <property type="entry name" value="GRPE PROTEIN"/>
    <property type="match status" value="1"/>
</dbReference>
<dbReference type="PROSITE" id="PS01071">
    <property type="entry name" value="GRPE"/>
    <property type="match status" value="1"/>
</dbReference>
<evidence type="ECO:0000256" key="7">
    <source>
        <dbReference type="SAM" id="MobiDB-lite"/>
    </source>
</evidence>
<evidence type="ECO:0000256" key="1">
    <source>
        <dbReference type="ARBA" id="ARBA00004496"/>
    </source>
</evidence>
<feature type="region of interest" description="Disordered" evidence="7">
    <location>
        <begin position="1"/>
        <end position="47"/>
    </location>
</feature>
<comment type="subcellular location">
    <subcellularLocation>
        <location evidence="1">Cytoplasm</location>
    </subcellularLocation>
</comment>
<sequence length="210" mass="22951">MSDDTHGASGSGTPDPEGAPRFTDKRRLDPETGELREPAAPTDPLAHLDFEPEALTEVGEEPVEDTALALAETLAAERLDDLLRLQAEYVNYRKRVDRDRSVARDQTVVQIAEALIPVLDDIALARQHGELAGSPFAAVAEKLEQVLARFEVQRYGEVGEEFDPKVHEALMHQHSSEVTGPTVVQVLQDGYKVGDRIVRAARVAVAEPDA</sequence>
<dbReference type="Gene3D" id="2.30.22.10">
    <property type="entry name" value="Head domain of nucleotide exchange factor GrpE"/>
    <property type="match status" value="1"/>
</dbReference>
<dbReference type="InterPro" id="IPR000740">
    <property type="entry name" value="GrpE"/>
</dbReference>
<dbReference type="GO" id="GO:0006457">
    <property type="term" value="P:protein folding"/>
    <property type="evidence" value="ECO:0007669"/>
    <property type="project" value="InterPro"/>
</dbReference>
<dbReference type="EMBL" id="MLJW01000935">
    <property type="protein sequence ID" value="OIQ81347.1"/>
    <property type="molecule type" value="Genomic_DNA"/>
</dbReference>
<dbReference type="GO" id="GO:0005737">
    <property type="term" value="C:cytoplasm"/>
    <property type="evidence" value="ECO:0007669"/>
    <property type="project" value="UniProtKB-SubCell"/>
</dbReference>
<dbReference type="GO" id="GO:0000774">
    <property type="term" value="F:adenyl-nucleotide exchange factor activity"/>
    <property type="evidence" value="ECO:0007669"/>
    <property type="project" value="InterPro"/>
</dbReference>
<feature type="compositionally biased region" description="Basic and acidic residues" evidence="7">
    <location>
        <begin position="22"/>
        <end position="37"/>
    </location>
</feature>
<dbReference type="HAMAP" id="MF_01151">
    <property type="entry name" value="GrpE"/>
    <property type="match status" value="1"/>
</dbReference>
<dbReference type="GO" id="GO:0051082">
    <property type="term" value="F:unfolded protein binding"/>
    <property type="evidence" value="ECO:0007669"/>
    <property type="project" value="TreeGrafter"/>
</dbReference>
<keyword evidence="6" id="KW-0143">Chaperone</keyword>
<keyword evidence="4" id="KW-0963">Cytoplasm</keyword>
<dbReference type="GO" id="GO:0042803">
    <property type="term" value="F:protein homodimerization activity"/>
    <property type="evidence" value="ECO:0007669"/>
    <property type="project" value="InterPro"/>
</dbReference>
<comment type="caution">
    <text evidence="8">The sequence shown here is derived from an EMBL/GenBank/DDBJ whole genome shotgun (WGS) entry which is preliminary data.</text>
</comment>